<evidence type="ECO:0000313" key="2">
    <source>
        <dbReference type="EMBL" id="SDD86369.1"/>
    </source>
</evidence>
<reference evidence="3" key="1">
    <citation type="submission" date="2016-10" db="EMBL/GenBank/DDBJ databases">
        <authorList>
            <person name="Varghese N."/>
            <person name="Submissions S."/>
        </authorList>
    </citation>
    <scope>NUCLEOTIDE SEQUENCE [LARGE SCALE GENOMIC DNA]</scope>
    <source>
        <strain evidence="3">CGMCC 1.9108</strain>
    </source>
</reference>
<keyword evidence="2" id="KW-0489">Methyltransferase</keyword>
<dbReference type="InterPro" id="IPR013216">
    <property type="entry name" value="Methyltransf_11"/>
</dbReference>
<proteinExistence type="predicted"/>
<gene>
    <name evidence="2" type="ORF">SAMN04488239_11164</name>
</gene>
<dbReference type="PANTHER" id="PTHR43591:SF24">
    <property type="entry name" value="2-METHOXY-6-POLYPRENYL-1,4-BENZOQUINOL METHYLASE, MITOCHONDRIAL"/>
    <property type="match status" value="1"/>
</dbReference>
<dbReference type="EMBL" id="FMZV01000011">
    <property type="protein sequence ID" value="SDD86369.1"/>
    <property type="molecule type" value="Genomic_DNA"/>
</dbReference>
<keyword evidence="3" id="KW-1185">Reference proteome</keyword>
<evidence type="ECO:0000259" key="1">
    <source>
        <dbReference type="Pfam" id="PF08241"/>
    </source>
</evidence>
<keyword evidence="2" id="KW-0808">Transferase</keyword>
<evidence type="ECO:0000313" key="3">
    <source>
        <dbReference type="Proteomes" id="UP000199628"/>
    </source>
</evidence>
<name>A0A1G6Y7F9_9RHOB</name>
<dbReference type="CDD" id="cd02440">
    <property type="entry name" value="AdoMet_MTases"/>
    <property type="match status" value="1"/>
</dbReference>
<protein>
    <submittedName>
        <fullName evidence="2">Methyltransferase domain-containing protein</fullName>
    </submittedName>
</protein>
<dbReference type="Pfam" id="PF08241">
    <property type="entry name" value="Methyltransf_11"/>
    <property type="match status" value="1"/>
</dbReference>
<dbReference type="InterPro" id="IPR029063">
    <property type="entry name" value="SAM-dependent_MTases_sf"/>
</dbReference>
<accession>A0A1G6Y7F9</accession>
<dbReference type="GO" id="GO:0032259">
    <property type="term" value="P:methylation"/>
    <property type="evidence" value="ECO:0007669"/>
    <property type="project" value="UniProtKB-KW"/>
</dbReference>
<dbReference type="SUPFAM" id="SSF53335">
    <property type="entry name" value="S-adenosyl-L-methionine-dependent methyltransferases"/>
    <property type="match status" value="1"/>
</dbReference>
<dbReference type="Proteomes" id="UP000199628">
    <property type="component" value="Unassembled WGS sequence"/>
</dbReference>
<dbReference type="STRING" id="639004.SAMN04488239_11164"/>
<sequence length="272" mass="29054">MTTRTATRGQVTGSAAEIYDEFFVPALFGQWAGPLCDAAGLEATSDVLDVACGTGATTRAAASRTGADRRVVGLDRNEGMLEVARRRAGNIDWVQGLAEDLPFAAASFDIVLCQFGLMFFDDRTKALAEMRRAVRPDGRIALSVWDDVGNSPGYAGMIKLIDAMFGHDAADALRAPFVLGHKPTLRGLLTDGGLADATVTTVTGTARFASIREWVRMDVRGWTLSDFIDDDGFDALVAAAETRLGHFAAADGTVEFPAPAHIAVWSGRDQRP</sequence>
<feature type="domain" description="Methyltransferase type 11" evidence="1">
    <location>
        <begin position="48"/>
        <end position="141"/>
    </location>
</feature>
<dbReference type="RefSeq" id="WP_218128931.1">
    <property type="nucleotide sequence ID" value="NZ_FMZV01000011.1"/>
</dbReference>
<dbReference type="AlphaFoldDB" id="A0A1G6Y7F9"/>
<dbReference type="PANTHER" id="PTHR43591">
    <property type="entry name" value="METHYLTRANSFERASE"/>
    <property type="match status" value="1"/>
</dbReference>
<organism evidence="2 3">
    <name type="scientific">Ruegeria marina</name>
    <dbReference type="NCBI Taxonomy" id="639004"/>
    <lineage>
        <taxon>Bacteria</taxon>
        <taxon>Pseudomonadati</taxon>
        <taxon>Pseudomonadota</taxon>
        <taxon>Alphaproteobacteria</taxon>
        <taxon>Rhodobacterales</taxon>
        <taxon>Roseobacteraceae</taxon>
        <taxon>Ruegeria</taxon>
    </lineage>
</organism>
<dbReference type="GO" id="GO:0008757">
    <property type="term" value="F:S-adenosylmethionine-dependent methyltransferase activity"/>
    <property type="evidence" value="ECO:0007669"/>
    <property type="project" value="InterPro"/>
</dbReference>
<dbReference type="Gene3D" id="3.40.50.150">
    <property type="entry name" value="Vaccinia Virus protein VP39"/>
    <property type="match status" value="1"/>
</dbReference>